<evidence type="ECO:0000313" key="1">
    <source>
        <dbReference type="EMBL" id="COW89762.1"/>
    </source>
</evidence>
<evidence type="ECO:0000313" key="2">
    <source>
        <dbReference type="Proteomes" id="UP000044938"/>
    </source>
</evidence>
<accession>A0A655JGP8</accession>
<protein>
    <submittedName>
        <fullName evidence="1">Uncharacterized protein</fullName>
    </submittedName>
</protein>
<dbReference type="EMBL" id="CSAJ01000571">
    <property type="protein sequence ID" value="COW89762.1"/>
    <property type="molecule type" value="Genomic_DNA"/>
</dbReference>
<organism evidence="1 2">
    <name type="scientific">Mycobacterium tuberculosis</name>
    <dbReference type="NCBI Taxonomy" id="1773"/>
    <lineage>
        <taxon>Bacteria</taxon>
        <taxon>Bacillati</taxon>
        <taxon>Actinomycetota</taxon>
        <taxon>Actinomycetes</taxon>
        <taxon>Mycobacteriales</taxon>
        <taxon>Mycobacteriaceae</taxon>
        <taxon>Mycobacterium</taxon>
        <taxon>Mycobacterium tuberculosis complex</taxon>
    </lineage>
</organism>
<dbReference type="Proteomes" id="UP000044938">
    <property type="component" value="Unassembled WGS sequence"/>
</dbReference>
<reference evidence="1 2" key="1">
    <citation type="submission" date="2015-03" db="EMBL/GenBank/DDBJ databases">
        <authorList>
            <consortium name="Pathogen Informatics"/>
        </authorList>
    </citation>
    <scope>NUCLEOTIDE SEQUENCE [LARGE SCALE GENOMIC DNA]</scope>
    <source>
        <strain evidence="1 2">M09401471</strain>
    </source>
</reference>
<sequence length="152" mass="15396">MTARRHASTLGTMPDSSVGSSCASVPVSISLTSESRSGQRVYRPSISVSINSFSAPRASATAAAAVSALMLCTTPSASGASVDTTGIRPAATRSSIAAVFTWSTSPTRPMSVATPSTVTLRRTAVNSCASSPVIPTAYGPCALIRLTSSRPT</sequence>
<name>A0A655JGP8_MYCTX</name>
<gene>
    <name evidence="1" type="ORF">ERS007720_03502</name>
</gene>
<dbReference type="AlphaFoldDB" id="A0A655JGP8"/>
<proteinExistence type="predicted"/>